<dbReference type="Pfam" id="PF02771">
    <property type="entry name" value="Acyl-CoA_dh_N"/>
    <property type="match status" value="1"/>
</dbReference>
<dbReference type="InterPro" id="IPR046373">
    <property type="entry name" value="Acyl-CoA_Oxase/DH_mid-dom_sf"/>
</dbReference>
<dbReference type="GO" id="GO:0006631">
    <property type="term" value="P:fatty acid metabolic process"/>
    <property type="evidence" value="ECO:0007669"/>
    <property type="project" value="UniProtKB-ARBA"/>
</dbReference>
<feature type="domain" description="ACAD9/ACADV-like C-terminal" evidence="14">
    <location>
        <begin position="522"/>
        <end position="633"/>
    </location>
</feature>
<keyword evidence="5 9" id="KW-0274">FAD</keyword>
<evidence type="ECO:0000313" key="15">
    <source>
        <dbReference type="Proteomes" id="UP000887566"/>
    </source>
</evidence>
<dbReference type="WBParaSite" id="PSAMB.scaffold293size58662.g4468.t1">
    <property type="protein sequence ID" value="PSAMB.scaffold293size58662.g4468.t1"/>
    <property type="gene ID" value="PSAMB.scaffold293size58662.g4468"/>
</dbReference>
<evidence type="ECO:0000259" key="12">
    <source>
        <dbReference type="Pfam" id="PF02770"/>
    </source>
</evidence>
<evidence type="ECO:0000256" key="8">
    <source>
        <dbReference type="ARBA" id="ARBA00023128"/>
    </source>
</evidence>
<comment type="subcellular location">
    <subcellularLocation>
        <location evidence="2">Mitochondrion</location>
    </subcellularLocation>
</comment>
<dbReference type="Gene3D" id="1.20.140.10">
    <property type="entry name" value="Butyryl-CoA Dehydrogenase, subunit A, domain 3"/>
    <property type="match status" value="2"/>
</dbReference>
<name>A0A914W142_9BILA</name>
<feature type="domain" description="Acyl-CoA dehydrogenase/oxidase N-terminal" evidence="13">
    <location>
        <begin position="106"/>
        <end position="207"/>
    </location>
</feature>
<evidence type="ECO:0000256" key="3">
    <source>
        <dbReference type="ARBA" id="ARBA00009347"/>
    </source>
</evidence>
<feature type="region of interest" description="Disordered" evidence="10">
    <location>
        <begin position="26"/>
        <end position="45"/>
    </location>
</feature>
<dbReference type="PANTHER" id="PTHR43884:SF9">
    <property type="entry name" value="COMPLEX I ASSEMBLY FACTOR ACAD9, MITOCHONDRIAL"/>
    <property type="match status" value="1"/>
</dbReference>
<evidence type="ECO:0000256" key="6">
    <source>
        <dbReference type="ARBA" id="ARBA00022946"/>
    </source>
</evidence>
<dbReference type="GO" id="GO:0050660">
    <property type="term" value="F:flavin adenine dinucleotide binding"/>
    <property type="evidence" value="ECO:0007669"/>
    <property type="project" value="InterPro"/>
</dbReference>
<dbReference type="InterPro" id="IPR009100">
    <property type="entry name" value="AcylCoA_DH/oxidase_NM_dom_sf"/>
</dbReference>
<evidence type="ECO:0000256" key="5">
    <source>
        <dbReference type="ARBA" id="ARBA00022827"/>
    </source>
</evidence>
<dbReference type="GO" id="GO:0005739">
    <property type="term" value="C:mitochondrion"/>
    <property type="evidence" value="ECO:0007669"/>
    <property type="project" value="UniProtKB-SubCell"/>
</dbReference>
<keyword evidence="15" id="KW-1185">Reference proteome</keyword>
<keyword evidence="4 9" id="KW-0285">Flavoprotein</keyword>
<evidence type="ECO:0000256" key="9">
    <source>
        <dbReference type="RuleBase" id="RU362125"/>
    </source>
</evidence>
<evidence type="ECO:0000259" key="11">
    <source>
        <dbReference type="Pfam" id="PF00441"/>
    </source>
</evidence>
<comment type="similarity">
    <text evidence="3 9">Belongs to the acyl-CoA dehydrogenase family.</text>
</comment>
<dbReference type="Gene3D" id="2.40.110.10">
    <property type="entry name" value="Butyryl-CoA Dehydrogenase, subunit A, domain 2"/>
    <property type="match status" value="1"/>
</dbReference>
<evidence type="ECO:0000256" key="4">
    <source>
        <dbReference type="ARBA" id="ARBA00022630"/>
    </source>
</evidence>
<dbReference type="Pfam" id="PF21343">
    <property type="entry name" value="ACAD9-ACADV_C"/>
    <property type="match status" value="1"/>
</dbReference>
<comment type="cofactor">
    <cofactor evidence="1 9">
        <name>FAD</name>
        <dbReference type="ChEBI" id="CHEBI:57692"/>
    </cofactor>
</comment>
<sequence>MLRRASSKLLVLSSFRQQYGAIVARPCSSSSSAEPSTSAESSSKDKKKIDYKSVLKTADHSQNVAHLPIEKRSLSRGLFIDKFEKDFLIYPEFTAIDDLELLKQYIRNVEQTFRENVNSREIDEQRKIPDLAIEALRKSGVFGAFVPREYGGLGMNLKDVTMLNELMSLDWSVYSMLTAHHLVSDAIVRHGTSAQKARYLPKLASGESIGAVCLFEDSGLDLAAMKTEVLRWSPDKSCLTGTKQWVINGDKADVLLVFAKMDRAMLMDSDSLLSCYIVDRNDSIAVLKREDTLGLKGAHVSKLQFKDTPVNPEMILGLEGHAFEIAMELAAANKFTYGAAVGGFIKRLIDELTAYCNKTFQFERTLAENSGIKKRLSDLCLHAYVLETMSYYIAGLRDEEWIESTDLENAIIHRYANRFLRDALLGAMEIVGSASATTEFDFERLIRDAMTLTALSTSDTLLTDQIAMDAITAWAEKYDVHLSEVRQPNENWWRTMRNRVRVGETLDNPKMRHYIAEHAHPSLEFACRNLEDTMGRVGAVMELLLERRGKAVEADHVVLENIADVVASNFAMLALISRSSRSYAIGLRNSDVEMRWATMFCLHAGFLAKKKLEEIMDVVNMTRYVPALTEIGATALNMEGYKLESPLERNW</sequence>
<feature type="domain" description="Acyl-CoA dehydrogenase/oxidase C-terminal" evidence="11">
    <location>
        <begin position="323"/>
        <end position="468"/>
    </location>
</feature>
<evidence type="ECO:0000256" key="10">
    <source>
        <dbReference type="SAM" id="MobiDB-lite"/>
    </source>
</evidence>
<feature type="compositionally biased region" description="Low complexity" evidence="10">
    <location>
        <begin position="28"/>
        <end position="41"/>
    </location>
</feature>
<dbReference type="InterPro" id="IPR036250">
    <property type="entry name" value="AcylCo_DH-like_C"/>
</dbReference>
<dbReference type="Pfam" id="PF02770">
    <property type="entry name" value="Acyl-CoA_dh_M"/>
    <property type="match status" value="1"/>
</dbReference>
<evidence type="ECO:0000259" key="13">
    <source>
        <dbReference type="Pfam" id="PF02771"/>
    </source>
</evidence>
<proteinExistence type="inferred from homology"/>
<feature type="domain" description="Acyl-CoA oxidase/dehydrogenase middle" evidence="12">
    <location>
        <begin position="217"/>
        <end position="307"/>
    </location>
</feature>
<dbReference type="InterPro" id="IPR013786">
    <property type="entry name" value="AcylCoA_DH/ox_N"/>
</dbReference>
<dbReference type="InterPro" id="IPR049448">
    <property type="entry name" value="ACAD9/ACADV-like_C"/>
</dbReference>
<dbReference type="SUPFAM" id="SSF47203">
    <property type="entry name" value="Acyl-CoA dehydrogenase C-terminal domain-like"/>
    <property type="match status" value="1"/>
</dbReference>
<dbReference type="Gene3D" id="1.10.540.10">
    <property type="entry name" value="Acyl-CoA dehydrogenase/oxidase, N-terminal domain"/>
    <property type="match status" value="1"/>
</dbReference>
<keyword evidence="6" id="KW-0809">Transit peptide</keyword>
<dbReference type="Pfam" id="PF00441">
    <property type="entry name" value="Acyl-CoA_dh_1"/>
    <property type="match status" value="1"/>
</dbReference>
<dbReference type="AlphaFoldDB" id="A0A914W142"/>
<dbReference type="InterPro" id="IPR037069">
    <property type="entry name" value="AcylCoA_DH/ox_N_sf"/>
</dbReference>
<dbReference type="SUPFAM" id="SSF56645">
    <property type="entry name" value="Acyl-CoA dehydrogenase NM domain-like"/>
    <property type="match status" value="1"/>
</dbReference>
<keyword evidence="7 9" id="KW-0560">Oxidoreductase</keyword>
<reference evidence="16" key="1">
    <citation type="submission" date="2022-11" db="UniProtKB">
        <authorList>
            <consortium name="WormBaseParasite"/>
        </authorList>
    </citation>
    <scope>IDENTIFICATION</scope>
</reference>
<keyword evidence="8" id="KW-0496">Mitochondrion</keyword>
<dbReference type="InterPro" id="IPR009075">
    <property type="entry name" value="AcylCo_DH/oxidase_C"/>
</dbReference>
<dbReference type="PANTHER" id="PTHR43884">
    <property type="entry name" value="ACYL-COA DEHYDROGENASE"/>
    <property type="match status" value="1"/>
</dbReference>
<protein>
    <submittedName>
        <fullName evidence="16">Uncharacterized protein</fullName>
    </submittedName>
</protein>
<dbReference type="GO" id="GO:0003995">
    <property type="term" value="F:acyl-CoA dehydrogenase activity"/>
    <property type="evidence" value="ECO:0007669"/>
    <property type="project" value="TreeGrafter"/>
</dbReference>
<evidence type="ECO:0000313" key="16">
    <source>
        <dbReference type="WBParaSite" id="PSAMB.scaffold293size58662.g4468.t1"/>
    </source>
</evidence>
<organism evidence="15 16">
    <name type="scientific">Plectus sambesii</name>
    <dbReference type="NCBI Taxonomy" id="2011161"/>
    <lineage>
        <taxon>Eukaryota</taxon>
        <taxon>Metazoa</taxon>
        <taxon>Ecdysozoa</taxon>
        <taxon>Nematoda</taxon>
        <taxon>Chromadorea</taxon>
        <taxon>Plectida</taxon>
        <taxon>Plectina</taxon>
        <taxon>Plectoidea</taxon>
        <taxon>Plectidae</taxon>
        <taxon>Plectus</taxon>
    </lineage>
</organism>
<evidence type="ECO:0000256" key="2">
    <source>
        <dbReference type="ARBA" id="ARBA00004173"/>
    </source>
</evidence>
<evidence type="ECO:0000259" key="14">
    <source>
        <dbReference type="Pfam" id="PF21343"/>
    </source>
</evidence>
<dbReference type="InterPro" id="IPR006091">
    <property type="entry name" value="Acyl-CoA_Oxase/DH_mid-dom"/>
</dbReference>
<dbReference type="Proteomes" id="UP000887566">
    <property type="component" value="Unplaced"/>
</dbReference>
<accession>A0A914W142</accession>
<evidence type="ECO:0000256" key="7">
    <source>
        <dbReference type="ARBA" id="ARBA00023002"/>
    </source>
</evidence>
<evidence type="ECO:0000256" key="1">
    <source>
        <dbReference type="ARBA" id="ARBA00001974"/>
    </source>
</evidence>